<dbReference type="AlphaFoldDB" id="A0A6A6BUU9"/>
<organism evidence="2 3">
    <name type="scientific">Zasmidium cellare ATCC 36951</name>
    <dbReference type="NCBI Taxonomy" id="1080233"/>
    <lineage>
        <taxon>Eukaryota</taxon>
        <taxon>Fungi</taxon>
        <taxon>Dikarya</taxon>
        <taxon>Ascomycota</taxon>
        <taxon>Pezizomycotina</taxon>
        <taxon>Dothideomycetes</taxon>
        <taxon>Dothideomycetidae</taxon>
        <taxon>Mycosphaerellales</taxon>
        <taxon>Mycosphaerellaceae</taxon>
        <taxon>Zasmidium</taxon>
    </lineage>
</organism>
<reference evidence="2" key="1">
    <citation type="journal article" date="2020" name="Stud. Mycol.">
        <title>101 Dothideomycetes genomes: a test case for predicting lifestyles and emergence of pathogens.</title>
        <authorList>
            <person name="Haridas S."/>
            <person name="Albert R."/>
            <person name="Binder M."/>
            <person name="Bloem J."/>
            <person name="Labutti K."/>
            <person name="Salamov A."/>
            <person name="Andreopoulos B."/>
            <person name="Baker S."/>
            <person name="Barry K."/>
            <person name="Bills G."/>
            <person name="Bluhm B."/>
            <person name="Cannon C."/>
            <person name="Castanera R."/>
            <person name="Culley D."/>
            <person name="Daum C."/>
            <person name="Ezra D."/>
            <person name="Gonzalez J."/>
            <person name="Henrissat B."/>
            <person name="Kuo A."/>
            <person name="Liang C."/>
            <person name="Lipzen A."/>
            <person name="Lutzoni F."/>
            <person name="Magnuson J."/>
            <person name="Mondo S."/>
            <person name="Nolan M."/>
            <person name="Ohm R."/>
            <person name="Pangilinan J."/>
            <person name="Park H.-J."/>
            <person name="Ramirez L."/>
            <person name="Alfaro M."/>
            <person name="Sun H."/>
            <person name="Tritt A."/>
            <person name="Yoshinaga Y."/>
            <person name="Zwiers L.-H."/>
            <person name="Turgeon B."/>
            <person name="Goodwin S."/>
            <person name="Spatafora J."/>
            <person name="Crous P."/>
            <person name="Grigoriev I."/>
        </authorList>
    </citation>
    <scope>NUCLEOTIDE SEQUENCE</scope>
    <source>
        <strain evidence="2">ATCC 36951</strain>
    </source>
</reference>
<evidence type="ECO:0000313" key="2">
    <source>
        <dbReference type="EMBL" id="KAF2158465.1"/>
    </source>
</evidence>
<dbReference type="InterPro" id="IPR046341">
    <property type="entry name" value="SET_dom_sf"/>
</dbReference>
<keyword evidence="3" id="KW-1185">Reference proteome</keyword>
<dbReference type="OrthoDB" id="265717at2759"/>
<dbReference type="InterPro" id="IPR011990">
    <property type="entry name" value="TPR-like_helical_dom_sf"/>
</dbReference>
<dbReference type="InterPro" id="IPR053185">
    <property type="entry name" value="SET_domain_protein"/>
</dbReference>
<dbReference type="PANTHER" id="PTHR47332">
    <property type="entry name" value="SET DOMAIN-CONTAINING PROTEIN 5"/>
    <property type="match status" value="1"/>
</dbReference>
<dbReference type="EMBL" id="ML993662">
    <property type="protein sequence ID" value="KAF2158465.1"/>
    <property type="molecule type" value="Genomic_DNA"/>
</dbReference>
<accession>A0A6A6BUU9</accession>
<feature type="domain" description="SET" evidence="1">
    <location>
        <begin position="1"/>
        <end position="141"/>
    </location>
</feature>
<dbReference type="Gene3D" id="1.25.40.10">
    <property type="entry name" value="Tetratricopeptide repeat domain"/>
    <property type="match status" value="1"/>
</dbReference>
<dbReference type="Proteomes" id="UP000799537">
    <property type="component" value="Unassembled WGS sequence"/>
</dbReference>
<proteinExistence type="predicted"/>
<dbReference type="InterPro" id="IPR001214">
    <property type="entry name" value="SET_dom"/>
</dbReference>
<dbReference type="SMART" id="SM00317">
    <property type="entry name" value="SET"/>
    <property type="match status" value="1"/>
</dbReference>
<dbReference type="SUPFAM" id="SSF82199">
    <property type="entry name" value="SET domain"/>
    <property type="match status" value="1"/>
</dbReference>
<name>A0A6A6BUU9_ZASCE</name>
<sequence length="317" mass="35393">MFRIDAVEAKGNGVFATQPIPASTLILSEAPIVTIPKFSHQERYSTLVLPQLQNLSAVQKRNFFELNSNFQDMRPIESITKTNAIPLGSAASMGGVFLKCSRFNHSCTANAAYHWNEDVEEEKVYSVRDIDDGEEITVNYLSDEVWALPGRERRRQIQEAYGFDCVCSRCMNGQAFGEGESDVRRTRLGDIDRAIGGGELIMTNPAKALSMCREALELLHKEEEAAPRLESVYYDAFQICICHGDVVRGSTFAKLAVEAKRSWQGDRASGLAKMEAFVRNPASHGLAFHTKKWYSGSTRAAGRLGQKDGEWLWRRTG</sequence>
<protein>
    <recommendedName>
        <fullName evidence="1">SET domain-containing protein</fullName>
    </recommendedName>
</protein>
<dbReference type="Pfam" id="PF00856">
    <property type="entry name" value="SET"/>
    <property type="match status" value="1"/>
</dbReference>
<dbReference type="PANTHER" id="PTHR47332:SF4">
    <property type="entry name" value="SET DOMAIN-CONTAINING PROTEIN 5"/>
    <property type="match status" value="1"/>
</dbReference>
<evidence type="ECO:0000259" key="1">
    <source>
        <dbReference type="PROSITE" id="PS50280"/>
    </source>
</evidence>
<dbReference type="RefSeq" id="XP_033659354.1">
    <property type="nucleotide sequence ID" value="XM_033819255.1"/>
</dbReference>
<dbReference type="CDD" id="cd20071">
    <property type="entry name" value="SET_SMYD"/>
    <property type="match status" value="1"/>
</dbReference>
<gene>
    <name evidence="2" type="ORF">M409DRAFT_71630</name>
</gene>
<evidence type="ECO:0000313" key="3">
    <source>
        <dbReference type="Proteomes" id="UP000799537"/>
    </source>
</evidence>
<dbReference type="GeneID" id="54572527"/>
<dbReference type="PROSITE" id="PS50280">
    <property type="entry name" value="SET"/>
    <property type="match status" value="1"/>
</dbReference>
<dbReference type="Gene3D" id="2.170.270.10">
    <property type="entry name" value="SET domain"/>
    <property type="match status" value="1"/>
</dbReference>